<keyword evidence="2" id="KW-0808">Transferase</keyword>
<dbReference type="AlphaFoldDB" id="A0A1G9RFT9"/>
<proteinExistence type="predicted"/>
<dbReference type="Gene3D" id="3.90.550.10">
    <property type="entry name" value="Spore Coat Polysaccharide Biosynthesis Protein SpsA, Chain A"/>
    <property type="match status" value="1"/>
</dbReference>
<dbReference type="InterPro" id="IPR029044">
    <property type="entry name" value="Nucleotide-diphossugar_trans"/>
</dbReference>
<evidence type="ECO:0000313" key="2">
    <source>
        <dbReference type="EMBL" id="SDM21305.1"/>
    </source>
</evidence>
<reference evidence="3" key="1">
    <citation type="submission" date="2016-10" db="EMBL/GenBank/DDBJ databases">
        <authorList>
            <person name="Varghese N."/>
            <person name="Submissions S."/>
        </authorList>
    </citation>
    <scope>NUCLEOTIDE SEQUENCE [LARGE SCALE GENOMIC DNA]</scope>
    <source>
        <strain evidence="3">DSM 19110</strain>
    </source>
</reference>
<dbReference type="SUPFAM" id="SSF53448">
    <property type="entry name" value="Nucleotide-diphospho-sugar transferases"/>
    <property type="match status" value="1"/>
</dbReference>
<protein>
    <submittedName>
        <fullName evidence="2">Glycosyl transferase family 2</fullName>
    </submittedName>
</protein>
<evidence type="ECO:0000313" key="3">
    <source>
        <dbReference type="Proteomes" id="UP000183200"/>
    </source>
</evidence>
<dbReference type="Pfam" id="PF00535">
    <property type="entry name" value="Glycos_transf_2"/>
    <property type="match status" value="1"/>
</dbReference>
<gene>
    <name evidence="2" type="ORF">SAMN05421820_103210</name>
</gene>
<dbReference type="EMBL" id="FNGY01000003">
    <property type="protein sequence ID" value="SDM21305.1"/>
    <property type="molecule type" value="Genomic_DNA"/>
</dbReference>
<sequence>MGRLISFRTKCNPLMMSTRPEIMVSVCCITYNHEQYIAGALDSFLMQQTNFEFEILVGEDCSKDETKSVIQGYMDRYPGRIRLIHHEPNIGAIRNQVDVITKSKGKYIALCDGDDFWTDQRKLQKQVDFLEANPEYVICCHHTKVINEHDETVYLKENPVSMEFDYQDVLLGKREETRICSLMIRNIDAVRSVGQQPWYFDTYGTDTLFKLYALASTGKKIFVLPDVMACYRLHTGGIWSMIDSRIRKRRMVSDFNLTIKNFKYSGLMKKELLKIYIRQYFLFDLRNREINNAMNTIMNLL</sequence>
<dbReference type="Proteomes" id="UP000183200">
    <property type="component" value="Unassembled WGS sequence"/>
</dbReference>
<dbReference type="PANTHER" id="PTHR22916:SF3">
    <property type="entry name" value="UDP-GLCNAC:BETAGAL BETA-1,3-N-ACETYLGLUCOSAMINYLTRANSFERASE-LIKE PROTEIN 1"/>
    <property type="match status" value="1"/>
</dbReference>
<dbReference type="InterPro" id="IPR001173">
    <property type="entry name" value="Glyco_trans_2-like"/>
</dbReference>
<keyword evidence="3" id="KW-1185">Reference proteome</keyword>
<name>A0A1G9RFT9_9SPHI</name>
<dbReference type="PANTHER" id="PTHR22916">
    <property type="entry name" value="GLYCOSYLTRANSFERASE"/>
    <property type="match status" value="1"/>
</dbReference>
<dbReference type="GO" id="GO:0016758">
    <property type="term" value="F:hexosyltransferase activity"/>
    <property type="evidence" value="ECO:0007669"/>
    <property type="project" value="UniProtKB-ARBA"/>
</dbReference>
<organism evidence="2 3">
    <name type="scientific">Pedobacter steynii</name>
    <dbReference type="NCBI Taxonomy" id="430522"/>
    <lineage>
        <taxon>Bacteria</taxon>
        <taxon>Pseudomonadati</taxon>
        <taxon>Bacteroidota</taxon>
        <taxon>Sphingobacteriia</taxon>
        <taxon>Sphingobacteriales</taxon>
        <taxon>Sphingobacteriaceae</taxon>
        <taxon>Pedobacter</taxon>
    </lineage>
</organism>
<dbReference type="STRING" id="430522.BFS30_01340"/>
<accession>A0A1G9RFT9</accession>
<feature type="domain" description="Glycosyltransferase 2-like" evidence="1">
    <location>
        <begin position="25"/>
        <end position="185"/>
    </location>
</feature>
<evidence type="ECO:0000259" key="1">
    <source>
        <dbReference type="Pfam" id="PF00535"/>
    </source>
</evidence>